<keyword evidence="2" id="KW-1185">Reference proteome</keyword>
<dbReference type="EMBL" id="FXTB01000002">
    <property type="protein sequence ID" value="SMO49529.1"/>
    <property type="molecule type" value="Genomic_DNA"/>
</dbReference>
<accession>A0A521BQZ3</accession>
<sequence length="40" mass="4415">MAYKAFKSANMTLKSRVYPTLSLKVLCGTGFDKVSETISK</sequence>
<evidence type="ECO:0000313" key="2">
    <source>
        <dbReference type="Proteomes" id="UP000319040"/>
    </source>
</evidence>
<evidence type="ECO:0000313" key="1">
    <source>
        <dbReference type="EMBL" id="SMO49529.1"/>
    </source>
</evidence>
<dbReference type="Proteomes" id="UP000319040">
    <property type="component" value="Unassembled WGS sequence"/>
</dbReference>
<gene>
    <name evidence="1" type="ORF">SAMN06265379_1022</name>
</gene>
<name>A0A521BQZ3_SACCC</name>
<reference evidence="1 2" key="1">
    <citation type="submission" date="2017-05" db="EMBL/GenBank/DDBJ databases">
        <authorList>
            <person name="Varghese N."/>
            <person name="Submissions S."/>
        </authorList>
    </citation>
    <scope>NUCLEOTIDE SEQUENCE [LARGE SCALE GENOMIC DNA]</scope>
    <source>
        <strain evidence="1 2">DSM 27040</strain>
    </source>
</reference>
<protein>
    <submittedName>
        <fullName evidence="1">Uncharacterized protein</fullName>
    </submittedName>
</protein>
<proteinExistence type="predicted"/>
<organism evidence="1 2">
    <name type="scientific">Saccharicrinis carchari</name>
    <dbReference type="NCBI Taxonomy" id="1168039"/>
    <lineage>
        <taxon>Bacteria</taxon>
        <taxon>Pseudomonadati</taxon>
        <taxon>Bacteroidota</taxon>
        <taxon>Bacteroidia</taxon>
        <taxon>Marinilabiliales</taxon>
        <taxon>Marinilabiliaceae</taxon>
        <taxon>Saccharicrinis</taxon>
    </lineage>
</organism>
<dbReference type="AlphaFoldDB" id="A0A521BQZ3"/>